<name>A0A8X8FLJ8_9GAMM</name>
<comment type="caution">
    <text evidence="1">The sequence shown here is derived from an EMBL/GenBank/DDBJ whole genome shotgun (WGS) entry which is preliminary data.</text>
</comment>
<sequence>MIGAELGGPMVNGPQARAARLAAFIDDRLGMEACDEASLSRALLLVAE</sequence>
<reference evidence="1 2" key="1">
    <citation type="submission" date="2020-08" db="EMBL/GenBank/DDBJ databases">
        <title>A Genomic Blueprint of the Chicken Gut Microbiome.</title>
        <authorList>
            <person name="Gilroy R."/>
            <person name="Ravi A."/>
            <person name="Getino M."/>
            <person name="Pursley I."/>
            <person name="Horton D.L."/>
            <person name="Alikhan N.-F."/>
            <person name="Baker D."/>
            <person name="Gharbi K."/>
            <person name="Hall N."/>
            <person name="Watson M."/>
            <person name="Adriaenssens E.M."/>
            <person name="Foster-Nyarko E."/>
            <person name="Jarju S."/>
            <person name="Secka A."/>
            <person name="Antonio M."/>
            <person name="Oren A."/>
            <person name="Chaudhuri R."/>
            <person name="La Ragione R.M."/>
            <person name="Hildebrand F."/>
            <person name="Pallen M.J."/>
        </authorList>
    </citation>
    <scope>NUCLEOTIDE SEQUENCE [LARGE SCALE GENOMIC DNA]</scope>
    <source>
        <strain evidence="1 2">Sa5BUN4</strain>
    </source>
</reference>
<evidence type="ECO:0000313" key="2">
    <source>
        <dbReference type="Proteomes" id="UP000636938"/>
    </source>
</evidence>
<proteinExistence type="predicted"/>
<accession>A0A8X8FLJ8</accession>
<dbReference type="AlphaFoldDB" id="A0A8X8FLJ8"/>
<protein>
    <submittedName>
        <fullName evidence="1">Uncharacterized protein</fullName>
    </submittedName>
</protein>
<organism evidence="1 2">
    <name type="scientific">Stenotrophomonas lacuserhaii</name>
    <dbReference type="NCBI Taxonomy" id="2760084"/>
    <lineage>
        <taxon>Bacteria</taxon>
        <taxon>Pseudomonadati</taxon>
        <taxon>Pseudomonadota</taxon>
        <taxon>Gammaproteobacteria</taxon>
        <taxon>Lysobacterales</taxon>
        <taxon>Lysobacteraceae</taxon>
        <taxon>Stenotrophomonas</taxon>
    </lineage>
</organism>
<evidence type="ECO:0000313" key="1">
    <source>
        <dbReference type="EMBL" id="MBD7952597.1"/>
    </source>
</evidence>
<gene>
    <name evidence="1" type="ORF">H9654_00110</name>
</gene>
<dbReference type="RefSeq" id="WP_191768039.1">
    <property type="nucleotide sequence ID" value="NZ_JACSQS010000001.1"/>
</dbReference>
<dbReference type="Proteomes" id="UP000636938">
    <property type="component" value="Unassembled WGS sequence"/>
</dbReference>
<dbReference type="EMBL" id="JACSQS010000001">
    <property type="protein sequence ID" value="MBD7952597.1"/>
    <property type="molecule type" value="Genomic_DNA"/>
</dbReference>
<keyword evidence="2" id="KW-1185">Reference proteome</keyword>